<dbReference type="Gene3D" id="3.40.350.10">
    <property type="entry name" value="Creatinase/prolidase N-terminal domain"/>
    <property type="match status" value="1"/>
</dbReference>
<keyword evidence="3 10" id="KW-0235">DNA replication</keyword>
<dbReference type="Pfam" id="PF00557">
    <property type="entry name" value="Peptidase_M24"/>
    <property type="match status" value="1"/>
</dbReference>
<evidence type="ECO:0000256" key="9">
    <source>
        <dbReference type="ARBA" id="ARBA00023242"/>
    </source>
</evidence>
<dbReference type="GO" id="GO:0035101">
    <property type="term" value="C:FACT complex"/>
    <property type="evidence" value="ECO:0007669"/>
    <property type="project" value="UniProtKB-UniRule"/>
</dbReference>
<comment type="caution">
    <text evidence="15">The sequence shown here is derived from an EMBL/GenBank/DDBJ whole genome shotgun (WGS) entry which is preliminary data.</text>
</comment>
<evidence type="ECO:0000256" key="8">
    <source>
        <dbReference type="ARBA" id="ARBA00023204"/>
    </source>
</evidence>
<dbReference type="OrthoDB" id="10251642at2759"/>
<feature type="compositionally biased region" description="Acidic residues" evidence="11">
    <location>
        <begin position="987"/>
        <end position="1048"/>
    </location>
</feature>
<dbReference type="AlphaFoldDB" id="A0A1Z5K1K7"/>
<keyword evidence="7 10" id="KW-0804">Transcription</keyword>
<keyword evidence="2 10" id="KW-0158">Chromosome</keyword>
<dbReference type="InParanoid" id="A0A1Z5K1K7"/>
<feature type="domain" description="FACT complex subunit SPT16 middle" evidence="13">
    <location>
        <begin position="576"/>
        <end position="732"/>
    </location>
</feature>
<organism evidence="15 16">
    <name type="scientific">Fistulifera solaris</name>
    <name type="common">Oleaginous diatom</name>
    <dbReference type="NCBI Taxonomy" id="1519565"/>
    <lineage>
        <taxon>Eukaryota</taxon>
        <taxon>Sar</taxon>
        <taxon>Stramenopiles</taxon>
        <taxon>Ochrophyta</taxon>
        <taxon>Bacillariophyta</taxon>
        <taxon>Bacillariophyceae</taxon>
        <taxon>Bacillariophycidae</taxon>
        <taxon>Naviculales</taxon>
        <taxon>Naviculaceae</taxon>
        <taxon>Fistulifera</taxon>
    </lineage>
</organism>
<dbReference type="GO" id="GO:0006281">
    <property type="term" value="P:DNA repair"/>
    <property type="evidence" value="ECO:0007669"/>
    <property type="project" value="UniProtKB-UniRule"/>
</dbReference>
<keyword evidence="16" id="KW-1185">Reference proteome</keyword>
<dbReference type="SUPFAM" id="SSF55920">
    <property type="entry name" value="Creatinase/aminopeptidase"/>
    <property type="match status" value="1"/>
</dbReference>
<protein>
    <recommendedName>
        <fullName evidence="10">FACT complex subunit</fullName>
    </recommendedName>
</protein>
<dbReference type="InterPro" id="IPR000994">
    <property type="entry name" value="Pept_M24"/>
</dbReference>
<evidence type="ECO:0000256" key="1">
    <source>
        <dbReference type="ARBA" id="ARBA00010779"/>
    </source>
</evidence>
<proteinExistence type="inferred from homology"/>
<sequence>MAELDVERFFKRLGKLHSNFLKNNSTVWNGADCLLLHRGPLNDDDPYQKSGLLHQWLCGYELPDTIILLRKDGNMWVLATKKKCDFLKPAADAVPQKSPIRSITFLLRSKDDANAKNYDILWKELSDARINGDKRKIGAFVKEREGNKEGGGLLGPWEKKLSEMIESDPSDLVDISAGVAYSMIVKDPDELDLMKKASVLANKVMKHGYVKRMEEIIDREETITHETLASYVEEIIEDPSKISLKVSKDDVQSCYYPIVQSGGAYDIRVSAQSTSVNLSPDVIMISLGARFCNYCSNISRTFLVDAPKKVSDTYKILLEMQDACLAAMTPGNPLKAVYKAAVRYLQEHGHEHLVERLPKNLGFASGLDFRESSMLLTPKNMSVFKQGMVFCLSVGFQDLELSEADRSAVNDKSPIKKLSSFALLVSDMVAITADNPDVMTKMGKDLTDVSYNINEEGEGSEDDDEDDGDDDESVEAPDAPKGDEKYARSLANQRGGVRQSSRLAKDAAAMQDAQEGVAERERRQIKLMERRNEERLRELARANRKKGDDDNKDQAEELEAYKRTRDYPDNILPNQVKVDMANQCVFLPIYGNPIPFHISTIKNVVMPEGDSATLLRINFYTAGMAVGKDAPANMVKLVQKYAPYASFIRELTFRSLDGHNLTQAFRQISELRKRVRTKELQQQEEADLVEQEKLVRTKNERVPRLADVTMRPVFAGRKTQGNLEAHSNGMRFISTRQEIVDVMYSNIKYAIYQPCENEIMVLIHFHLKNPIMIGKKKHNDVQFYTEIVDSSQAVDNSRRSMYDPDEMDDEQRERQMRKKLNQAFKDFCKKVDAVAKKNGYELEFDIPYRDLGFTGNPHKEMVTIMPTLNCLVNLTETPFFVVDLVDVDHVHFERVTYMSKAFDMVLVNKDFNKEPWRVDMIPNGDKDSIQDWLTDMEITYTEGPMNLNWKQIIATVRADDRFYMNTEEDSVTEKEAGWEFLRMFGRDDDDEGDEEDDDSAFSQEQEEDAEEEESEEEDFDSDVDDEDEDDFDGDEDLEEEGLDWDEMEEKAAEEDRQKRRLGDVDPDEGRKSSNKKPRNGGRRR</sequence>
<dbReference type="Pfam" id="PF14826">
    <property type="entry name" value="FACT-Spt16_Nlob"/>
    <property type="match status" value="1"/>
</dbReference>
<dbReference type="Pfam" id="PF21091">
    <property type="entry name" value="SPT16_C"/>
    <property type="match status" value="1"/>
</dbReference>
<dbReference type="GO" id="GO:0006368">
    <property type="term" value="P:transcription elongation by RNA polymerase II"/>
    <property type="evidence" value="ECO:0007669"/>
    <property type="project" value="TreeGrafter"/>
</dbReference>
<dbReference type="FunFam" id="3.90.230.10:FF:000005">
    <property type="entry name" value="FACT complex subunit spt16"/>
    <property type="match status" value="1"/>
</dbReference>
<evidence type="ECO:0000259" key="14">
    <source>
        <dbReference type="SMART" id="SM01287"/>
    </source>
</evidence>
<dbReference type="GO" id="GO:0006260">
    <property type="term" value="P:DNA replication"/>
    <property type="evidence" value="ECO:0007669"/>
    <property type="project" value="UniProtKB-KW"/>
</dbReference>
<dbReference type="InterPro" id="IPR029149">
    <property type="entry name" value="Creatin/AminoP/Spt16_N"/>
</dbReference>
<dbReference type="Gene3D" id="2.30.29.30">
    <property type="entry name" value="Pleckstrin-homology domain (PH domain)/Phosphotyrosine-binding domain (PTB)"/>
    <property type="match status" value="1"/>
</dbReference>
<evidence type="ECO:0000259" key="12">
    <source>
        <dbReference type="SMART" id="SM01285"/>
    </source>
</evidence>
<dbReference type="FunFam" id="2.30.29.210:FF:000001">
    <property type="entry name" value="FACT complex subunit spt16"/>
    <property type="match status" value="1"/>
</dbReference>
<evidence type="ECO:0000259" key="13">
    <source>
        <dbReference type="SMART" id="SM01286"/>
    </source>
</evidence>
<dbReference type="FunFam" id="2.30.29.30:FF:000017">
    <property type="entry name" value="FACT complex subunit SPT16"/>
    <property type="match status" value="1"/>
</dbReference>
<reference evidence="15 16" key="1">
    <citation type="journal article" date="2015" name="Plant Cell">
        <title>Oil accumulation by the oleaginous diatom Fistulifera solaris as revealed by the genome and transcriptome.</title>
        <authorList>
            <person name="Tanaka T."/>
            <person name="Maeda Y."/>
            <person name="Veluchamy A."/>
            <person name="Tanaka M."/>
            <person name="Abida H."/>
            <person name="Marechal E."/>
            <person name="Bowler C."/>
            <person name="Muto M."/>
            <person name="Sunaga Y."/>
            <person name="Tanaka M."/>
            <person name="Yoshino T."/>
            <person name="Taniguchi T."/>
            <person name="Fukuda Y."/>
            <person name="Nemoto M."/>
            <person name="Matsumoto M."/>
            <person name="Wong P.S."/>
            <person name="Aburatani S."/>
            <person name="Fujibuchi W."/>
        </authorList>
    </citation>
    <scope>NUCLEOTIDE SEQUENCE [LARGE SCALE GENOMIC DNA]</scope>
    <source>
        <strain evidence="15 16">JPCC DA0580</strain>
    </source>
</reference>
<dbReference type="PANTHER" id="PTHR13980">
    <property type="entry name" value="CDC68 RELATED"/>
    <property type="match status" value="1"/>
</dbReference>
<dbReference type="InterPro" id="IPR013719">
    <property type="entry name" value="RTT106/SPT16-like_middle_dom"/>
</dbReference>
<evidence type="ECO:0000256" key="5">
    <source>
        <dbReference type="ARBA" id="ARBA00023015"/>
    </source>
</evidence>
<dbReference type="FunFam" id="2.30.29.150:FF:000005">
    <property type="entry name" value="FACT complex subunit SPT16"/>
    <property type="match status" value="1"/>
</dbReference>
<evidence type="ECO:0000256" key="4">
    <source>
        <dbReference type="ARBA" id="ARBA00022763"/>
    </source>
</evidence>
<feature type="compositionally biased region" description="Basic residues" evidence="11">
    <location>
        <begin position="1072"/>
        <end position="1084"/>
    </location>
</feature>
<dbReference type="Pfam" id="PF08512">
    <property type="entry name" value="Rttp106-like_middle"/>
    <property type="match status" value="1"/>
</dbReference>
<dbReference type="Gene3D" id="2.30.29.150">
    <property type="match status" value="1"/>
</dbReference>
<evidence type="ECO:0000256" key="10">
    <source>
        <dbReference type="RuleBase" id="RU367052"/>
    </source>
</evidence>
<evidence type="ECO:0000256" key="7">
    <source>
        <dbReference type="ARBA" id="ARBA00023163"/>
    </source>
</evidence>
<comment type="subcellular location">
    <subcellularLocation>
        <location evidence="10">Nucleus</location>
    </subcellularLocation>
    <subcellularLocation>
        <location evidence="10">Chromosome</location>
    </subcellularLocation>
</comment>
<feature type="compositionally biased region" description="Acidic residues" evidence="11">
    <location>
        <begin position="455"/>
        <end position="475"/>
    </location>
</feature>
<evidence type="ECO:0000256" key="6">
    <source>
        <dbReference type="ARBA" id="ARBA00023054"/>
    </source>
</evidence>
<dbReference type="Gene3D" id="3.90.230.10">
    <property type="entry name" value="Creatinase/methionine aminopeptidase superfamily"/>
    <property type="match status" value="1"/>
</dbReference>
<feature type="domain" description="Histone chaperone RTT106/FACT complex subunit SPT16-like middle" evidence="14">
    <location>
        <begin position="853"/>
        <end position="943"/>
    </location>
</feature>
<evidence type="ECO:0000256" key="11">
    <source>
        <dbReference type="SAM" id="MobiDB-lite"/>
    </source>
</evidence>
<dbReference type="InterPro" id="IPR040258">
    <property type="entry name" value="Spt16"/>
</dbReference>
<keyword evidence="9 10" id="KW-0539">Nucleus</keyword>
<dbReference type="Proteomes" id="UP000198406">
    <property type="component" value="Unassembled WGS sequence"/>
</dbReference>
<feature type="region of interest" description="Disordered" evidence="11">
    <location>
        <begin position="985"/>
        <end position="1084"/>
    </location>
</feature>
<comment type="subunit">
    <text evidence="10">Component of the FACT complex.</text>
</comment>
<feature type="compositionally biased region" description="Basic and acidic residues" evidence="11">
    <location>
        <begin position="1049"/>
        <end position="1071"/>
    </location>
</feature>
<accession>A0A1Z5K1K7</accession>
<dbReference type="GO" id="GO:0010468">
    <property type="term" value="P:regulation of gene expression"/>
    <property type="evidence" value="ECO:0007669"/>
    <property type="project" value="UniProtKB-ARBA"/>
</dbReference>
<dbReference type="InterPro" id="IPR036005">
    <property type="entry name" value="Creatinase/aminopeptidase-like"/>
</dbReference>
<keyword evidence="6" id="KW-0175">Coiled coil</keyword>
<gene>
    <name evidence="15" type="ORF">FisN_1Lh635</name>
</gene>
<dbReference type="FunCoup" id="A0A1Z5K1K7">
    <property type="interactions" value="1135"/>
</dbReference>
<dbReference type="PANTHER" id="PTHR13980:SF15">
    <property type="entry name" value="FACT COMPLEX SUBUNIT SPT16"/>
    <property type="match status" value="1"/>
</dbReference>
<comment type="function">
    <text evidence="10">Component of the FACT complex, a general chromatin factor that acts to reorganize nucleosomes. The FACT complex is involved in multiple processes that require DNA as a template such as mRNA elongation, DNA replication and DNA repair. During transcription elongation the FACT complex acts as a histone chaperone that both destabilizes and restores nucleosomal structure. It facilitates the passage of RNA polymerase II and transcription by promoting the dissociation of one histone H2A-H2B dimer from the nucleosome, then subsequently promotes the reestablishment of the nucleosome following the passage of RNA polymerase II.</text>
</comment>
<keyword evidence="5 10" id="KW-0805">Transcription regulation</keyword>
<comment type="similarity">
    <text evidence="1 10">Belongs to the peptidase M24 family. SPT16 subfamily.</text>
</comment>
<name>A0A1Z5K1K7_FISSO</name>
<evidence type="ECO:0000313" key="15">
    <source>
        <dbReference type="EMBL" id="GAX19898.1"/>
    </source>
</evidence>
<evidence type="ECO:0000313" key="16">
    <source>
        <dbReference type="Proteomes" id="UP000198406"/>
    </source>
</evidence>
<dbReference type="InterPro" id="IPR048969">
    <property type="entry name" value="FACT_SPT16_C"/>
</dbReference>
<dbReference type="SMART" id="SM01286">
    <property type="entry name" value="SPT16"/>
    <property type="match status" value="1"/>
</dbReference>
<evidence type="ECO:0000256" key="2">
    <source>
        <dbReference type="ARBA" id="ARBA00022454"/>
    </source>
</evidence>
<dbReference type="InterPro" id="IPR011993">
    <property type="entry name" value="PH-like_dom_sf"/>
</dbReference>
<feature type="domain" description="FACT complex subunit SPT16 N-terminal lobe" evidence="12">
    <location>
        <begin position="4"/>
        <end position="179"/>
    </location>
</feature>
<evidence type="ECO:0000256" key="3">
    <source>
        <dbReference type="ARBA" id="ARBA00022705"/>
    </source>
</evidence>
<dbReference type="SMART" id="SM01287">
    <property type="entry name" value="Rtt106"/>
    <property type="match status" value="1"/>
</dbReference>
<dbReference type="SMART" id="SM01285">
    <property type="entry name" value="FACT-Spt16_Nlob"/>
    <property type="match status" value="1"/>
</dbReference>
<dbReference type="EMBL" id="BDSP01000141">
    <property type="protein sequence ID" value="GAX19898.1"/>
    <property type="molecule type" value="Genomic_DNA"/>
</dbReference>
<dbReference type="InterPro" id="IPR029148">
    <property type="entry name" value="FACT-SPT16_Nlobe"/>
</dbReference>
<dbReference type="Pfam" id="PF08644">
    <property type="entry name" value="SPT16"/>
    <property type="match status" value="1"/>
</dbReference>
<keyword evidence="4 10" id="KW-0227">DNA damage</keyword>
<keyword evidence="8 10" id="KW-0234">DNA repair</keyword>
<dbReference type="InterPro" id="IPR056595">
    <property type="entry name" value="Fact-SPT16_PH"/>
</dbReference>
<feature type="region of interest" description="Disordered" evidence="11">
    <location>
        <begin position="454"/>
        <end position="520"/>
    </location>
</feature>
<dbReference type="Pfam" id="PF24824">
    <property type="entry name" value="PH_SPT16"/>
    <property type="match status" value="1"/>
</dbReference>
<dbReference type="InterPro" id="IPR013953">
    <property type="entry name" value="FACT_SPT16_M"/>
</dbReference>
<dbReference type="Gene3D" id="2.30.29.210">
    <property type="entry name" value="FACT complex subunit Spt16p/Cdc68p"/>
    <property type="match status" value="1"/>
</dbReference>
<feature type="compositionally biased region" description="Basic and acidic residues" evidence="11">
    <location>
        <begin position="478"/>
        <end position="487"/>
    </location>
</feature>
<dbReference type="GO" id="GO:0031491">
    <property type="term" value="F:nucleosome binding"/>
    <property type="evidence" value="ECO:0007669"/>
    <property type="project" value="TreeGrafter"/>
</dbReference>